<evidence type="ECO:0000313" key="4">
    <source>
        <dbReference type="Proteomes" id="UP000307173"/>
    </source>
</evidence>
<organism evidence="3 4">
    <name type="scientific">Pichia inconspicua</name>
    <dbReference type="NCBI Taxonomy" id="52247"/>
    <lineage>
        <taxon>Eukaryota</taxon>
        <taxon>Fungi</taxon>
        <taxon>Dikarya</taxon>
        <taxon>Ascomycota</taxon>
        <taxon>Saccharomycotina</taxon>
        <taxon>Pichiomycetes</taxon>
        <taxon>Pichiales</taxon>
        <taxon>Pichiaceae</taxon>
        <taxon>Pichia</taxon>
    </lineage>
</organism>
<proteinExistence type="predicted"/>
<dbReference type="InterPro" id="IPR029071">
    <property type="entry name" value="Ubiquitin-like_domsf"/>
</dbReference>
<gene>
    <name evidence="3" type="ORF">CANINC_003543</name>
</gene>
<comment type="caution">
    <text evidence="3">The sequence shown here is derived from an EMBL/GenBank/DDBJ whole genome shotgun (WGS) entry which is preliminary data.</text>
</comment>
<dbReference type="EMBL" id="SELW01000567">
    <property type="protein sequence ID" value="TID21048.1"/>
    <property type="molecule type" value="Genomic_DNA"/>
</dbReference>
<evidence type="ECO:0000256" key="1">
    <source>
        <dbReference type="SAM" id="MobiDB-lite"/>
    </source>
</evidence>
<name>A0A4T0WYI4_9ASCO</name>
<sequence length="485" mass="54511">MDPLDDFFAFHDDETIVKPERKKKKKKRPKTASPNVSSSSKFDKSDASLIHESPTISSAEKSVSIEPVIKETKKNLPSAESMLAGLLGLSEPSEVKPVSTPPKRIVDNVDTEELTVVDDTREDDEFLKEMNSYINSAAQQDQLAIELLKAKQGEKYLIDGVELEGKSVKFEFHVVIEAAGQISGAYDLQVKGSTKVSKLIHTLMNLFNQTANPQYPESDYNSLVFYVKSLNVILRPELRIMSLLSYKNLLEKSVTVTGYEVDAMITTEEYATVLLNTRDAFKSRSEENDATADDDSIVVTVEDAHSHESHDLEVMLSMKLIEVIEMYRYRVKLPTNLCVTVTSEGQSLDDKETLKTLGVVKGQTLFVGYDVDQLKQLKEGGTTGDVDGEDADDFVELETRRLEQESKENGEKYFTVYMAGKDKKRYKVDVKPSTLISDLATFYIQKAELAPGMKIILRFDDEDLDMNSTVADTELEEDYMIDVLY</sequence>
<keyword evidence="4" id="KW-1185">Reference proteome</keyword>
<dbReference type="Gene3D" id="3.10.20.90">
    <property type="entry name" value="Phosphatidylinositol 3-kinase Catalytic Subunit, Chain A, domain 1"/>
    <property type="match status" value="1"/>
</dbReference>
<protein>
    <recommendedName>
        <fullName evidence="2">Rad60/SUMO-like domain-containing protein</fullName>
    </recommendedName>
</protein>
<feature type="region of interest" description="Disordered" evidence="1">
    <location>
        <begin position="18"/>
        <end position="62"/>
    </location>
</feature>
<dbReference type="Pfam" id="PF11976">
    <property type="entry name" value="Rad60-SLD"/>
    <property type="match status" value="1"/>
</dbReference>
<dbReference type="SUPFAM" id="SSF54236">
    <property type="entry name" value="Ubiquitin-like"/>
    <property type="match status" value="2"/>
</dbReference>
<dbReference type="STRING" id="52247.A0A4T0WYI4"/>
<dbReference type="InterPro" id="IPR022617">
    <property type="entry name" value="Rad60/SUMO-like_dom"/>
</dbReference>
<dbReference type="AlphaFoldDB" id="A0A4T0WYI4"/>
<feature type="domain" description="Rad60/SUMO-like" evidence="2">
    <location>
        <begin position="415"/>
        <end position="484"/>
    </location>
</feature>
<dbReference type="OrthoDB" id="3365399at2759"/>
<evidence type="ECO:0000259" key="2">
    <source>
        <dbReference type="Pfam" id="PF11976"/>
    </source>
</evidence>
<accession>A0A4T0WYI4</accession>
<evidence type="ECO:0000313" key="3">
    <source>
        <dbReference type="EMBL" id="TID21048.1"/>
    </source>
</evidence>
<dbReference type="Proteomes" id="UP000307173">
    <property type="component" value="Unassembled WGS sequence"/>
</dbReference>
<feature type="compositionally biased region" description="Basic residues" evidence="1">
    <location>
        <begin position="20"/>
        <end position="30"/>
    </location>
</feature>
<reference evidence="3 4" key="1">
    <citation type="journal article" date="2019" name="Front. Genet.">
        <title>Whole-Genome Sequencing of the Opportunistic Yeast Pathogen Candida inconspicua Uncovers Its Hybrid Origin.</title>
        <authorList>
            <person name="Mixao V."/>
            <person name="Hansen A.P."/>
            <person name="Saus E."/>
            <person name="Boekhout T."/>
            <person name="Lass-Florl C."/>
            <person name="Gabaldon T."/>
        </authorList>
    </citation>
    <scope>NUCLEOTIDE SEQUENCE [LARGE SCALE GENOMIC DNA]</scope>
    <source>
        <strain evidence="3 4">CBS 180</strain>
    </source>
</reference>